<dbReference type="CDD" id="cd17267">
    <property type="entry name" value="RMtype1_S_EcoAO83I-TRD1-CR1_like"/>
    <property type="match status" value="1"/>
</dbReference>
<dbReference type="RefSeq" id="WP_136980180.1">
    <property type="nucleotide sequence ID" value="NZ_SYUV01000029.1"/>
</dbReference>
<keyword evidence="5" id="KW-0540">Nuclease</keyword>
<comment type="similarity">
    <text evidence="1">Belongs to the type-I restriction system S methylase family.</text>
</comment>
<sequence>MGNNWKNIPLGNLITLQREHDLPSQDRTEGCVPIMGSSGLTGWHNEFKMTGPGVVVGRSGNSMGVVSYSDSEFWPLNTCLYVTDFKGNDVRYIYYLLQKIDFDQFNSGSAQKSLNRNAVYPFEVYSTEDKGEQRAIAKLLSDFEEKVTLNNQINQTLEQMAQTLFKSWFVDFDPVKAKMNGEQPKGMDAATVSLFPEKLDSETGIPVGWSQGVIADIAKLNAKSWTKKNQPEQVHYVDLANTKNGVIETVTSYDFSEAPSRARRILNSGDTIVGTVRPGNRSFAFIGDTEQPLTGSTGFAVLSPKEECWTSFVYLATTNDDSIDEYARLADGGAYPAIKPVVVADTPCVIPTKDIAQKFWQLTGSMLNKAHQNRLENEELAKLRDTLLPKLLSGEIDLESLPVEQAKALAE</sequence>
<evidence type="ECO:0000313" key="5">
    <source>
        <dbReference type="EMBL" id="TKF32256.1"/>
    </source>
</evidence>
<keyword evidence="5" id="KW-0255">Endonuclease</keyword>
<evidence type="ECO:0000259" key="4">
    <source>
        <dbReference type="Pfam" id="PF01420"/>
    </source>
</evidence>
<dbReference type="Gene3D" id="3.90.220.20">
    <property type="entry name" value="DNA methylase specificity domains"/>
    <property type="match status" value="2"/>
</dbReference>
<comment type="caution">
    <text evidence="5">The sequence shown here is derived from an EMBL/GenBank/DDBJ whole genome shotgun (WGS) entry which is preliminary data.</text>
</comment>
<dbReference type="Proteomes" id="UP000307574">
    <property type="component" value="Unassembled WGS sequence"/>
</dbReference>
<dbReference type="GO" id="GO:0003677">
    <property type="term" value="F:DNA binding"/>
    <property type="evidence" value="ECO:0007669"/>
    <property type="project" value="UniProtKB-KW"/>
</dbReference>
<keyword evidence="3" id="KW-0238">DNA-binding</keyword>
<proteinExistence type="inferred from homology"/>
<keyword evidence="2" id="KW-0680">Restriction system</keyword>
<dbReference type="InterPro" id="IPR052021">
    <property type="entry name" value="Type-I_RS_S_subunit"/>
</dbReference>
<keyword evidence="5" id="KW-0378">Hydrolase</keyword>
<accession>A0A4U1ZFX0</accession>
<reference evidence="5 6" key="1">
    <citation type="submission" date="2019-04" db="EMBL/GenBank/DDBJ databases">
        <title>A reverse ecology approach based on a biological definition of microbial populations.</title>
        <authorList>
            <person name="Arevalo P."/>
            <person name="Vaninsberghe D."/>
            <person name="Elsherbini J."/>
            <person name="Gore J."/>
            <person name="Polz M."/>
        </authorList>
    </citation>
    <scope>NUCLEOTIDE SEQUENCE [LARGE SCALE GENOMIC DNA]</scope>
    <source>
        <strain evidence="5 6">10N.261.46.F4</strain>
    </source>
</reference>
<dbReference type="GO" id="GO:0004519">
    <property type="term" value="F:endonuclease activity"/>
    <property type="evidence" value="ECO:0007669"/>
    <property type="project" value="UniProtKB-KW"/>
</dbReference>
<evidence type="ECO:0000256" key="3">
    <source>
        <dbReference type="ARBA" id="ARBA00023125"/>
    </source>
</evidence>
<dbReference type="Pfam" id="PF01420">
    <property type="entry name" value="Methylase_S"/>
    <property type="match status" value="1"/>
</dbReference>
<dbReference type="InterPro" id="IPR044946">
    <property type="entry name" value="Restrct_endonuc_typeI_TRD_sf"/>
</dbReference>
<dbReference type="PANTHER" id="PTHR30408:SF13">
    <property type="entry name" value="TYPE I RESTRICTION ENZYME HINDI SPECIFICITY SUBUNIT"/>
    <property type="match status" value="1"/>
</dbReference>
<dbReference type="EMBL" id="SYUV01000029">
    <property type="protein sequence ID" value="TKF32256.1"/>
    <property type="molecule type" value="Genomic_DNA"/>
</dbReference>
<evidence type="ECO:0000313" key="6">
    <source>
        <dbReference type="Proteomes" id="UP000307574"/>
    </source>
</evidence>
<feature type="domain" description="Type I restriction modification DNA specificity" evidence="4">
    <location>
        <begin position="4"/>
        <end position="159"/>
    </location>
</feature>
<dbReference type="InterPro" id="IPR000055">
    <property type="entry name" value="Restrct_endonuc_typeI_TRD"/>
</dbReference>
<protein>
    <submittedName>
        <fullName evidence="5">Restriction endonuclease subunit S</fullName>
    </submittedName>
</protein>
<dbReference type="PANTHER" id="PTHR30408">
    <property type="entry name" value="TYPE-1 RESTRICTION ENZYME ECOKI SPECIFICITY PROTEIN"/>
    <property type="match status" value="1"/>
</dbReference>
<name>A0A4U1ZFX0_9VIBR</name>
<dbReference type="GO" id="GO:0009307">
    <property type="term" value="P:DNA restriction-modification system"/>
    <property type="evidence" value="ECO:0007669"/>
    <property type="project" value="UniProtKB-KW"/>
</dbReference>
<evidence type="ECO:0000256" key="2">
    <source>
        <dbReference type="ARBA" id="ARBA00022747"/>
    </source>
</evidence>
<dbReference type="SUPFAM" id="SSF116734">
    <property type="entry name" value="DNA methylase specificity domain"/>
    <property type="match status" value="2"/>
</dbReference>
<organism evidence="5 6">
    <name type="scientific">Vibrio kanaloae</name>
    <dbReference type="NCBI Taxonomy" id="170673"/>
    <lineage>
        <taxon>Bacteria</taxon>
        <taxon>Pseudomonadati</taxon>
        <taxon>Pseudomonadota</taxon>
        <taxon>Gammaproteobacteria</taxon>
        <taxon>Vibrionales</taxon>
        <taxon>Vibrionaceae</taxon>
        <taxon>Vibrio</taxon>
    </lineage>
</organism>
<dbReference type="AlphaFoldDB" id="A0A4U1ZFX0"/>
<evidence type="ECO:0000256" key="1">
    <source>
        <dbReference type="ARBA" id="ARBA00010923"/>
    </source>
</evidence>
<gene>
    <name evidence="5" type="ORF">FCV50_09840</name>
</gene>